<name>A0A840AF81_9PROT</name>
<sequence>MADPVNANRPVRQDFAVLPSDRERGLIPSRARVAPTRRALARRRWTVRLAKLSLPLLAAGLFSLILFWPDIDGRDARLSFRRAPGPEPEALQMVAPRYQGVDEVSRPYTVSAAGGRVARGEDGRPEGQEIVVLDQPKADILLTDGGWVYLESRDGRYDRAGSLLDLEGEVTVFHDNGMMFRTQRAAVRVTEGAASGQSPTRAQGPFGTIHSEGFEMTDRGAVVIFTGRAHAVLEARE</sequence>
<dbReference type="RefSeq" id="WP_184384600.1">
    <property type="nucleotide sequence ID" value="NZ_JACIDJ010000004.1"/>
</dbReference>
<organism evidence="2 3">
    <name type="scientific">Roseococcus suduntuyensis</name>
    <dbReference type="NCBI Taxonomy" id="455361"/>
    <lineage>
        <taxon>Bacteria</taxon>
        <taxon>Pseudomonadati</taxon>
        <taxon>Pseudomonadota</taxon>
        <taxon>Alphaproteobacteria</taxon>
        <taxon>Acetobacterales</taxon>
        <taxon>Roseomonadaceae</taxon>
        <taxon>Roseococcus</taxon>
    </lineage>
</organism>
<dbReference type="Pfam" id="PF06835">
    <property type="entry name" value="LptC"/>
    <property type="match status" value="1"/>
</dbReference>
<evidence type="ECO:0000313" key="2">
    <source>
        <dbReference type="EMBL" id="MBB3899120.1"/>
    </source>
</evidence>
<dbReference type="Proteomes" id="UP000553193">
    <property type="component" value="Unassembled WGS sequence"/>
</dbReference>
<dbReference type="InterPro" id="IPR010664">
    <property type="entry name" value="LipoPS_assembly_LptC-rel"/>
</dbReference>
<evidence type="ECO:0000313" key="3">
    <source>
        <dbReference type="Proteomes" id="UP000553193"/>
    </source>
</evidence>
<reference evidence="2 3" key="1">
    <citation type="submission" date="2020-08" db="EMBL/GenBank/DDBJ databases">
        <title>Genomic Encyclopedia of Type Strains, Phase IV (KMG-IV): sequencing the most valuable type-strain genomes for metagenomic binning, comparative biology and taxonomic classification.</title>
        <authorList>
            <person name="Goeker M."/>
        </authorList>
    </citation>
    <scope>NUCLEOTIDE SEQUENCE [LARGE SCALE GENOMIC DNA]</scope>
    <source>
        <strain evidence="2 3">DSM 19979</strain>
    </source>
</reference>
<dbReference type="EMBL" id="JACIDJ010000004">
    <property type="protein sequence ID" value="MBB3899120.1"/>
    <property type="molecule type" value="Genomic_DNA"/>
</dbReference>
<keyword evidence="1" id="KW-0812">Transmembrane</keyword>
<proteinExistence type="predicted"/>
<gene>
    <name evidence="2" type="ORF">GGQ83_002568</name>
</gene>
<protein>
    <submittedName>
        <fullName evidence="2">Lipopolysaccharide export system protein LptC</fullName>
    </submittedName>
</protein>
<accession>A0A840AF81</accession>
<evidence type="ECO:0000256" key="1">
    <source>
        <dbReference type="SAM" id="Phobius"/>
    </source>
</evidence>
<dbReference type="AlphaFoldDB" id="A0A840AF81"/>
<keyword evidence="1" id="KW-0472">Membrane</keyword>
<comment type="caution">
    <text evidence="2">The sequence shown here is derived from an EMBL/GenBank/DDBJ whole genome shotgun (WGS) entry which is preliminary data.</text>
</comment>
<feature type="transmembrane region" description="Helical" evidence="1">
    <location>
        <begin position="52"/>
        <end position="69"/>
    </location>
</feature>
<keyword evidence="1" id="KW-1133">Transmembrane helix</keyword>
<keyword evidence="3" id="KW-1185">Reference proteome</keyword>